<dbReference type="Proteomes" id="UP000032076">
    <property type="component" value="Unassembled WGS sequence"/>
</dbReference>
<dbReference type="AlphaFoldDB" id="A0A0D0ERK1"/>
<evidence type="ECO:0000313" key="1">
    <source>
        <dbReference type="EMBL" id="KIO72708.1"/>
    </source>
</evidence>
<reference evidence="1 2" key="1">
    <citation type="submission" date="2015-01" db="EMBL/GenBank/DDBJ databases">
        <title>Draft Genome Sequences of Four Bacillus thermoamylovorans Strains, Isolated From Food Products.</title>
        <authorList>
            <person name="Krawcyk A.O."/>
            <person name="Berendsen E.M."/>
            <person name="Eijlander R.T."/>
            <person name="de Jong A."/>
            <person name="Wells-Bennik M."/>
            <person name="Kuipers O.P."/>
        </authorList>
    </citation>
    <scope>NUCLEOTIDE SEQUENCE [LARGE SCALE GENOMIC DNA]</scope>
    <source>
        <strain evidence="1 2">B4167</strain>
    </source>
</reference>
<sequence>MIIIKAIGEYPIASSLTSIKKFYGAASVSNSNKNCGNVPFKKGSGLSAFSLN</sequence>
<name>A0A0D0ERK1_9BACI</name>
<accession>A0A0D0ERK1</accession>
<protein>
    <submittedName>
        <fullName evidence="1">Uncharacterized protein</fullName>
    </submittedName>
</protein>
<gene>
    <name evidence="1" type="ORF">B4167_2845</name>
</gene>
<dbReference type="EMBL" id="JXLU01000086">
    <property type="protein sequence ID" value="KIO72708.1"/>
    <property type="molecule type" value="Genomic_DNA"/>
</dbReference>
<organism evidence="1 2">
    <name type="scientific">Caldibacillus thermoamylovorans</name>
    <dbReference type="NCBI Taxonomy" id="35841"/>
    <lineage>
        <taxon>Bacteria</taxon>
        <taxon>Bacillati</taxon>
        <taxon>Bacillota</taxon>
        <taxon>Bacilli</taxon>
        <taxon>Bacillales</taxon>
        <taxon>Bacillaceae</taxon>
        <taxon>Caldibacillus</taxon>
    </lineage>
</organism>
<comment type="caution">
    <text evidence="1">The sequence shown here is derived from an EMBL/GenBank/DDBJ whole genome shotgun (WGS) entry which is preliminary data.</text>
</comment>
<evidence type="ECO:0000313" key="2">
    <source>
        <dbReference type="Proteomes" id="UP000032076"/>
    </source>
</evidence>
<proteinExistence type="predicted"/>